<dbReference type="AlphaFoldDB" id="A0A7M7J5D4"/>
<evidence type="ECO:0000313" key="3">
    <source>
        <dbReference type="Proteomes" id="UP000594260"/>
    </source>
</evidence>
<sequence length="141" mass="15972">MARATNVVPSWKHRSVYWRTIVNRQFIDNNEIFVYVKNHGITEVFCLGRPCLTIHRLQKAQIDKFVPCGSTTSCPKANITLKRSKVGPRVQPAGDVTSQKKTSRGKIRSTTKKSEISGAKKRTGTVRHLKHQHNNLLPNIL</sequence>
<accession>A0A7M7J5D4</accession>
<dbReference type="EnsemblMetazoa" id="XM_022791304">
    <property type="protein sequence ID" value="XP_022647039"/>
    <property type="gene ID" value="LOC111244326"/>
</dbReference>
<proteinExistence type="predicted"/>
<dbReference type="Proteomes" id="UP000594260">
    <property type="component" value="Unplaced"/>
</dbReference>
<dbReference type="RefSeq" id="XP_022647040.1">
    <property type="nucleotide sequence ID" value="XM_022791305.1"/>
</dbReference>
<reference evidence="2" key="1">
    <citation type="submission" date="2021-01" db="UniProtKB">
        <authorList>
            <consortium name="EnsemblMetazoa"/>
        </authorList>
    </citation>
    <scope>IDENTIFICATION</scope>
</reference>
<name>A0A7M7J5D4_VARDE</name>
<dbReference type="RefSeq" id="XP_022647039.1">
    <property type="nucleotide sequence ID" value="XM_022791304.1"/>
</dbReference>
<feature type="region of interest" description="Disordered" evidence="1">
    <location>
        <begin position="83"/>
        <end position="125"/>
    </location>
</feature>
<organism evidence="2 3">
    <name type="scientific">Varroa destructor</name>
    <name type="common">Honeybee mite</name>
    <dbReference type="NCBI Taxonomy" id="109461"/>
    <lineage>
        <taxon>Eukaryota</taxon>
        <taxon>Metazoa</taxon>
        <taxon>Ecdysozoa</taxon>
        <taxon>Arthropoda</taxon>
        <taxon>Chelicerata</taxon>
        <taxon>Arachnida</taxon>
        <taxon>Acari</taxon>
        <taxon>Parasitiformes</taxon>
        <taxon>Mesostigmata</taxon>
        <taxon>Gamasina</taxon>
        <taxon>Dermanyssoidea</taxon>
        <taxon>Varroidae</taxon>
        <taxon>Varroa</taxon>
    </lineage>
</organism>
<feature type="compositionally biased region" description="Basic residues" evidence="1">
    <location>
        <begin position="101"/>
        <end position="111"/>
    </location>
</feature>
<keyword evidence="3" id="KW-1185">Reference proteome</keyword>
<dbReference type="GeneID" id="111244326"/>
<protein>
    <submittedName>
        <fullName evidence="2">Uncharacterized protein</fullName>
    </submittedName>
</protein>
<evidence type="ECO:0000313" key="2">
    <source>
        <dbReference type="EnsemblMetazoa" id="XP_022647040"/>
    </source>
</evidence>
<evidence type="ECO:0000256" key="1">
    <source>
        <dbReference type="SAM" id="MobiDB-lite"/>
    </source>
</evidence>
<dbReference type="EnsemblMetazoa" id="XM_022791305">
    <property type="protein sequence ID" value="XP_022647040"/>
    <property type="gene ID" value="LOC111244326"/>
</dbReference>